<feature type="region of interest" description="Disordered" evidence="8">
    <location>
        <begin position="798"/>
        <end position="920"/>
    </location>
</feature>
<feature type="compositionally biased region" description="Pro residues" evidence="8">
    <location>
        <begin position="903"/>
        <end position="915"/>
    </location>
</feature>
<feature type="transmembrane region" description="Helical" evidence="9">
    <location>
        <begin position="231"/>
        <end position="251"/>
    </location>
</feature>
<evidence type="ECO:0000313" key="12">
    <source>
        <dbReference type="Proteomes" id="UP001050691"/>
    </source>
</evidence>
<dbReference type="SUPFAM" id="SSF53335">
    <property type="entry name" value="S-adenosyl-L-methionine-dependent methyltransferases"/>
    <property type="match status" value="1"/>
</dbReference>
<feature type="compositionally biased region" description="Polar residues" evidence="8">
    <location>
        <begin position="812"/>
        <end position="862"/>
    </location>
</feature>
<feature type="compositionally biased region" description="Low complexity" evidence="8">
    <location>
        <begin position="625"/>
        <end position="650"/>
    </location>
</feature>
<feature type="region of interest" description="Disordered" evidence="8">
    <location>
        <begin position="1393"/>
        <end position="1416"/>
    </location>
</feature>
<feature type="compositionally biased region" description="Basic and acidic residues" evidence="8">
    <location>
        <begin position="1079"/>
        <end position="1125"/>
    </location>
</feature>
<dbReference type="Pfam" id="PF01564">
    <property type="entry name" value="Spermine_synth"/>
    <property type="match status" value="1"/>
</dbReference>
<dbReference type="Gene3D" id="1.20.970.30">
    <property type="entry name" value="eIF4G, eIF4E-binding domain"/>
    <property type="match status" value="1"/>
</dbReference>
<gene>
    <name evidence="11" type="ORF">Clacol_002833</name>
</gene>
<feature type="region of interest" description="Disordered" evidence="8">
    <location>
        <begin position="1446"/>
        <end position="1536"/>
    </location>
</feature>
<dbReference type="PROSITE" id="PS51366">
    <property type="entry name" value="MI"/>
    <property type="match status" value="1"/>
</dbReference>
<evidence type="ECO:0000256" key="3">
    <source>
        <dbReference type="ARBA" id="ARBA00022490"/>
    </source>
</evidence>
<name>A0AAV5A5U9_9AGAM</name>
<dbReference type="PANTHER" id="PTHR23253:SF9">
    <property type="entry name" value="EUKARYOTIC TRANSLATION INITIATION FACTOR 4 GAMMA 2"/>
    <property type="match status" value="1"/>
</dbReference>
<dbReference type="InterPro" id="IPR003890">
    <property type="entry name" value="MIF4G-like_typ-3"/>
</dbReference>
<evidence type="ECO:0000256" key="4">
    <source>
        <dbReference type="ARBA" id="ARBA00022540"/>
    </source>
</evidence>
<dbReference type="Proteomes" id="UP001050691">
    <property type="component" value="Unassembled WGS sequence"/>
</dbReference>
<feature type="compositionally biased region" description="Polar residues" evidence="8">
    <location>
        <begin position="1055"/>
        <end position="1073"/>
    </location>
</feature>
<evidence type="ECO:0000256" key="5">
    <source>
        <dbReference type="ARBA" id="ARBA00022553"/>
    </source>
</evidence>
<feature type="domain" description="MI" evidence="10">
    <location>
        <begin position="2032"/>
        <end position="2153"/>
    </location>
</feature>
<feature type="compositionally biased region" description="Low complexity" evidence="8">
    <location>
        <begin position="798"/>
        <end position="811"/>
    </location>
</feature>
<dbReference type="GO" id="GO:0003743">
    <property type="term" value="F:translation initiation factor activity"/>
    <property type="evidence" value="ECO:0007669"/>
    <property type="project" value="UniProtKB-KW"/>
</dbReference>
<evidence type="ECO:0000256" key="6">
    <source>
        <dbReference type="ARBA" id="ARBA00022884"/>
    </source>
</evidence>
<feature type="region of interest" description="Disordered" evidence="8">
    <location>
        <begin position="725"/>
        <end position="744"/>
    </location>
</feature>
<keyword evidence="4" id="KW-0396">Initiation factor</keyword>
<comment type="subcellular location">
    <subcellularLocation>
        <location evidence="1">Cytoplasm</location>
    </subcellularLocation>
</comment>
<dbReference type="EMBL" id="BPWL01000003">
    <property type="protein sequence ID" value="GJJ08614.1"/>
    <property type="molecule type" value="Genomic_DNA"/>
</dbReference>
<dbReference type="Pfam" id="PF12152">
    <property type="entry name" value="eIF_4G1"/>
    <property type="match status" value="1"/>
</dbReference>
<feature type="region of interest" description="Disordered" evidence="8">
    <location>
        <begin position="961"/>
        <end position="1164"/>
    </location>
</feature>
<dbReference type="GO" id="GO:0010494">
    <property type="term" value="C:cytoplasmic stress granule"/>
    <property type="evidence" value="ECO:0007669"/>
    <property type="project" value="UniProtKB-ARBA"/>
</dbReference>
<dbReference type="Gene3D" id="1.25.40.180">
    <property type="match status" value="2"/>
</dbReference>
<evidence type="ECO:0000313" key="11">
    <source>
        <dbReference type="EMBL" id="GJJ08614.1"/>
    </source>
</evidence>
<dbReference type="GO" id="GO:0003729">
    <property type="term" value="F:mRNA binding"/>
    <property type="evidence" value="ECO:0007669"/>
    <property type="project" value="TreeGrafter"/>
</dbReference>
<keyword evidence="3" id="KW-0963">Cytoplasm</keyword>
<dbReference type="InterPro" id="IPR029063">
    <property type="entry name" value="SAM-dependent_MTases_sf"/>
</dbReference>
<dbReference type="InterPro" id="IPR022745">
    <property type="entry name" value="eIF4G1_eIF4E-bd"/>
</dbReference>
<keyword evidence="7" id="KW-0648">Protein biosynthesis</keyword>
<evidence type="ECO:0000256" key="7">
    <source>
        <dbReference type="ARBA" id="ARBA00022917"/>
    </source>
</evidence>
<feature type="region of interest" description="Disordered" evidence="8">
    <location>
        <begin position="605"/>
        <end position="690"/>
    </location>
</feature>
<comment type="caution">
    <text evidence="11">The sequence shown here is derived from an EMBL/GenBank/DDBJ whole genome shotgun (WGS) entry which is preliminary data.</text>
</comment>
<feature type="region of interest" description="Disordered" evidence="8">
    <location>
        <begin position="1954"/>
        <end position="2031"/>
    </location>
</feature>
<feature type="compositionally biased region" description="Acidic residues" evidence="8">
    <location>
        <begin position="2012"/>
        <end position="2026"/>
    </location>
</feature>
<keyword evidence="9" id="KW-0472">Membrane</keyword>
<feature type="compositionally biased region" description="Basic and acidic residues" evidence="8">
    <location>
        <begin position="1197"/>
        <end position="1242"/>
    </location>
</feature>
<feature type="region of interest" description="Disordered" evidence="8">
    <location>
        <begin position="751"/>
        <end position="786"/>
    </location>
</feature>
<evidence type="ECO:0000256" key="8">
    <source>
        <dbReference type="SAM" id="MobiDB-lite"/>
    </source>
</evidence>
<dbReference type="InterPro" id="IPR036211">
    <property type="entry name" value="eIF4G_eIF4E-bd_sf"/>
</dbReference>
<accession>A0AAV5A5U9</accession>
<dbReference type="Gene3D" id="3.40.50.150">
    <property type="entry name" value="Vaccinia Virus protein VP39"/>
    <property type="match status" value="1"/>
</dbReference>
<feature type="transmembrane region" description="Helical" evidence="9">
    <location>
        <begin position="191"/>
        <end position="211"/>
    </location>
</feature>
<dbReference type="Pfam" id="PF02854">
    <property type="entry name" value="MIF4G"/>
    <property type="match status" value="1"/>
</dbReference>
<feature type="compositionally biased region" description="Polar residues" evidence="8">
    <location>
        <begin position="751"/>
        <end position="760"/>
    </location>
</feature>
<dbReference type="PANTHER" id="PTHR23253">
    <property type="entry name" value="EUKARYOTIC TRANSLATION INITIATION FACTOR 4 GAMMA"/>
    <property type="match status" value="1"/>
</dbReference>
<evidence type="ECO:0000259" key="10">
    <source>
        <dbReference type="PROSITE" id="PS51366"/>
    </source>
</evidence>
<feature type="compositionally biased region" description="Polar residues" evidence="8">
    <location>
        <begin position="728"/>
        <end position="744"/>
    </location>
</feature>
<feature type="compositionally biased region" description="Basic and acidic residues" evidence="8">
    <location>
        <begin position="1253"/>
        <end position="1267"/>
    </location>
</feature>
<reference evidence="11" key="1">
    <citation type="submission" date="2021-10" db="EMBL/GenBank/DDBJ databases">
        <title>De novo Genome Assembly of Clathrus columnatus (Basidiomycota, Fungi) Using Illumina and Nanopore Sequence Data.</title>
        <authorList>
            <person name="Ogiso-Tanaka E."/>
            <person name="Itagaki H."/>
            <person name="Hosoya T."/>
            <person name="Hosaka K."/>
        </authorList>
    </citation>
    <scope>NUCLEOTIDE SEQUENCE</scope>
    <source>
        <strain evidence="11">MO-923</strain>
    </source>
</reference>
<protein>
    <recommendedName>
        <fullName evidence="10">MI domain-containing protein</fullName>
    </recommendedName>
</protein>
<dbReference type="SUPFAM" id="SSF48371">
    <property type="entry name" value="ARM repeat"/>
    <property type="match status" value="2"/>
</dbReference>
<feature type="compositionally biased region" description="Low complexity" evidence="8">
    <location>
        <begin position="875"/>
        <end position="902"/>
    </location>
</feature>
<feature type="compositionally biased region" description="Low complexity" evidence="8">
    <location>
        <begin position="1859"/>
        <end position="1868"/>
    </location>
</feature>
<comment type="similarity">
    <text evidence="2">Belongs to the eukaryotic initiation factor 4G family.</text>
</comment>
<keyword evidence="6" id="KW-0694">RNA-binding</keyword>
<feature type="compositionally biased region" description="Polar residues" evidence="8">
    <location>
        <begin position="662"/>
        <end position="671"/>
    </location>
</feature>
<dbReference type="Pfam" id="PF02847">
    <property type="entry name" value="MA3"/>
    <property type="match status" value="1"/>
</dbReference>
<feature type="compositionally biased region" description="Basic and acidic residues" evidence="8">
    <location>
        <begin position="1134"/>
        <end position="1164"/>
    </location>
</feature>
<sequence length="2174" mass="239814">MYSNGSRLSGYPRVRVADVSPSSRQDESDGLKIQAEKNRGKAIRDLEQSWMDRLQLVSVVTTFFAATEAQMLSITTPNNSAHTTVILNTANASLAGALLFHAFAAGFALVRFRLQEAKHEECNADVRSEGKFPLSQNPLVMLQCVGFSQTQSLVPILSGTLSTNALITSAANTLHTFVERRMRRLFPLGKPFAGSQISLALTGCLVVWAAALLSRKPKSREMDNYKSLRRFVVLVIPVTLGVISSGLPPIASPTLPYVRHSVSPQTGTTASVRVLAQKESTTGLILTGEYIEKSFRFLRADHSLLGGRWIGSKVTPDSRNNQGDSIYSTFVLQEAVRLIEPKDGQKGIGGRERALFIGLGAGIAAEAFLAHKIHTTIIEIDPAVYNYARWYFGLPEPNAVFLEDAQRWIESQPALSEDEKYDYIIHDCFSGGGVPGHIYTIEFWNELKRAMKKGGVIVVNFAGKLGSDSAKAIYLTLEASYRYCRGYHDHLHAELDEEQAFLNIVKFALFFCSNAPWRFRDANVDDYLGSHLRKHMLRGLAQRELPRTKILGRHIEGEYQWILHANDSDKLVKWEEKTALDHWKVMREVLPDIFWETMSKPLTATVPKISPSQPPTTSAWAQGRPNINSSSSTPRSQSPSATTQPSTNNPILSHSRKPSTLGGPSTLNSTFRDGVSVPKSLQPSQKPGDDPSQFLCSFTNYTSNLFFCDDLSAAPTLAFGTIAEPSAPISSNPVAPLSKSSDSPSVITFGTVSPESVSKTSISKSNTPVVSSSPSPTPIGSSAKSKKLDVKALFRTASVAPSSVPSPTSSTGTDNSPAQRHSSLPQAQNSTSSSAPHNYVQRSNGPPSTAISAASPRGSQYNRPVGNGTGPRNAPPTSSSLGPSSPSMSQAPVQHQPHVQQHPLPPHSVPPPSHPHPQSGSWHQPYYVGSLLLTLLIYFNMFVCIQFYDPSYWMPPTIPPAPSPSHISSPRPPVPVVQTGPTPPGPPPISTTASSPYPSQQPPYPYPYSPAPPNSTPQTPTARLSSAAPPFVPSMANKAVQIRNPNSGQPVDLSTVATSRTSMEPPSSPSQASGHRRKPTESVKVRIESEESHNKRLEEERLNKEKQEKTEQELAAKRQREFEEKRKRREEEEERKRKEEERKRKEEEERQAREEKERLEKEQLERERLEREQLEKERQEREQLEKERLRLERLERERKEQEERERFRKEEEERQRLQKEEEEKERERLRVAEEERLRKEASQKAQQAEEEERAARCKEESDKKKEQNLGYSGSPAPSLAMAPPILRSSSPQVTESLKSKRPVPEPLDLSATSKPGLPSSLPSALATARAIDNLDKIQYPEGIASPKPELNTGASNGKFRYDREFLLQFMSVCLEKPDSLPALDAIGLEPVTSESGVSSNRMRGGSRNMPPPSIGSLKGNLSSLSGSFGTKGNINSQALMGQFTTASGKINPDDRISGSQMGRSASMGGPPGSTAFPRSTALMRTASQGGAVPAQGSSLGPSGRTRSQRGRNRQHDTTKPGAAAVPERERTASIASNALVPSFESIEPLRASENRWMPVNTRRGPAELDPTEVVERKVKSLLNKLTMEKFDSISAQIIEWANRSENEKDGRTLIQVIRLVFEKATDEAAWSEMYARLCRKMMEQVSSNVQDETIRTTEGKPITGGQLFRKYLLNRCQEDFEQGWSMKEAAAKAAESKAADDKAAKDAAEEAKASGKAIGEEVLYSDEYYAAQKAKRRGLGLVKFIGELFKLQMLTERIMHECIKKLLGNVENPEEEEIESLCKLFTTIGRQLDTEKSSARIDVYIKRMEELSKSSHINYAETVQDVLELRERRWVTRNAQIAPTTIAAVHEQAAKDQAKAQQEQSARMTGRDSMSRGGSRRGENRSSLYPTQPNADGWTPVVQPRPTSTAGDLTKFGKIDKTGTTTLGPASVFSRKDVKGRDASTSNMFAMLTSDAVGEPLAPGKSSRPPSRKPSADFTRTGLPEPASQRKQLALLPRSLPRPGEEPKLLEEEVAQSEPSGDEVDSPLDSKKAKTKIGEDLKEFWALKNFDEADSYISKCSHSYRSLFIDQLIASTLERKELEASIAGELLTRWATNGLCPPSVMEKGFEAQLEFIDDIAIDVPAAYRLVAILLKGSKLLRPTVEELAGKIFVEGVPVNPPKDKLLKEYDSLDS</sequence>
<feature type="compositionally biased region" description="Pro residues" evidence="8">
    <location>
        <begin position="999"/>
        <end position="1015"/>
    </location>
</feature>
<evidence type="ECO:0000256" key="1">
    <source>
        <dbReference type="ARBA" id="ARBA00004496"/>
    </source>
</evidence>
<evidence type="ECO:0000256" key="2">
    <source>
        <dbReference type="ARBA" id="ARBA00005775"/>
    </source>
</evidence>
<feature type="region of interest" description="Disordered" evidence="8">
    <location>
        <begin position="1852"/>
        <end position="1930"/>
    </location>
</feature>
<dbReference type="GO" id="GO:0016281">
    <property type="term" value="C:eukaryotic translation initiation factor 4F complex"/>
    <property type="evidence" value="ECO:0007669"/>
    <property type="project" value="TreeGrafter"/>
</dbReference>
<dbReference type="InterPro" id="IPR003891">
    <property type="entry name" value="Initiation_fac_eIF4g_MI"/>
</dbReference>
<dbReference type="CDD" id="cd02440">
    <property type="entry name" value="AdoMet_MTases"/>
    <property type="match status" value="1"/>
</dbReference>
<keyword evidence="12" id="KW-1185">Reference proteome</keyword>
<dbReference type="SUPFAM" id="SSF101489">
    <property type="entry name" value="Eukaryotic initiation factor 4f subunit eIF4g, eIF4e-binding domain"/>
    <property type="match status" value="1"/>
</dbReference>
<feature type="region of interest" description="Disordered" evidence="8">
    <location>
        <begin position="1197"/>
        <end position="1321"/>
    </location>
</feature>
<keyword evidence="5" id="KW-0597">Phosphoprotein</keyword>
<keyword evidence="9" id="KW-0812">Transmembrane</keyword>
<proteinExistence type="inferred from homology"/>
<organism evidence="11 12">
    <name type="scientific">Clathrus columnatus</name>
    <dbReference type="NCBI Taxonomy" id="1419009"/>
    <lineage>
        <taxon>Eukaryota</taxon>
        <taxon>Fungi</taxon>
        <taxon>Dikarya</taxon>
        <taxon>Basidiomycota</taxon>
        <taxon>Agaricomycotina</taxon>
        <taxon>Agaricomycetes</taxon>
        <taxon>Phallomycetidae</taxon>
        <taxon>Phallales</taxon>
        <taxon>Clathraceae</taxon>
        <taxon>Clathrus</taxon>
    </lineage>
</organism>
<dbReference type="NCBIfam" id="NF037959">
    <property type="entry name" value="MFS_SpdSyn"/>
    <property type="match status" value="1"/>
</dbReference>
<feature type="compositionally biased region" description="Pro residues" evidence="8">
    <location>
        <begin position="970"/>
        <end position="989"/>
    </location>
</feature>
<dbReference type="InterPro" id="IPR016024">
    <property type="entry name" value="ARM-type_fold"/>
</dbReference>
<feature type="compositionally biased region" description="Low complexity" evidence="8">
    <location>
        <begin position="761"/>
        <end position="782"/>
    </location>
</feature>
<keyword evidence="9" id="KW-1133">Transmembrane helix</keyword>
<dbReference type="SMART" id="SM00543">
    <property type="entry name" value="MIF4G"/>
    <property type="match status" value="1"/>
</dbReference>
<feature type="compositionally biased region" description="Polar residues" evidence="8">
    <location>
        <begin position="1287"/>
        <end position="1296"/>
    </location>
</feature>
<evidence type="ECO:0000256" key="9">
    <source>
        <dbReference type="SAM" id="Phobius"/>
    </source>
</evidence>
<dbReference type="FunFam" id="1.25.40.180:FF:000020">
    <property type="entry name" value="Eukaryotic translation initiation factor subunit"/>
    <property type="match status" value="1"/>
</dbReference>
<feature type="compositionally biased region" description="Basic and acidic residues" evidence="8">
    <location>
        <begin position="1869"/>
        <end position="1884"/>
    </location>
</feature>